<dbReference type="RefSeq" id="XP_007763730.1">
    <property type="nucleotide sequence ID" value="XM_007765540.1"/>
</dbReference>
<name>A0A5M3N8H4_CONPW</name>
<evidence type="ECO:0000313" key="2">
    <source>
        <dbReference type="EMBL" id="EIW87145.1"/>
    </source>
</evidence>
<protein>
    <submittedName>
        <fullName evidence="2">Uncharacterized protein</fullName>
    </submittedName>
</protein>
<feature type="compositionally biased region" description="Pro residues" evidence="1">
    <location>
        <begin position="238"/>
        <end position="253"/>
    </location>
</feature>
<dbReference type="EMBL" id="JH711573">
    <property type="protein sequence ID" value="EIW87145.1"/>
    <property type="molecule type" value="Genomic_DNA"/>
</dbReference>
<dbReference type="OMA" id="PPKIGTG"/>
<feature type="compositionally biased region" description="Basic and acidic residues" evidence="1">
    <location>
        <begin position="116"/>
        <end position="133"/>
    </location>
</feature>
<proteinExistence type="predicted"/>
<feature type="compositionally biased region" description="Acidic residues" evidence="1">
    <location>
        <begin position="217"/>
        <end position="226"/>
    </location>
</feature>
<gene>
    <name evidence="2" type="ORF">CONPUDRAFT_149182</name>
</gene>
<dbReference type="GeneID" id="19202562"/>
<keyword evidence="3" id="KW-1185">Reference proteome</keyword>
<feature type="compositionally biased region" description="Acidic residues" evidence="1">
    <location>
        <begin position="70"/>
        <end position="93"/>
    </location>
</feature>
<feature type="compositionally biased region" description="Basic residues" evidence="1">
    <location>
        <begin position="104"/>
        <end position="115"/>
    </location>
</feature>
<comment type="caution">
    <text evidence="2">The sequence shown here is derived from an EMBL/GenBank/DDBJ whole genome shotgun (WGS) entry which is preliminary data.</text>
</comment>
<feature type="region of interest" description="Disordered" evidence="1">
    <location>
        <begin position="1"/>
        <end position="253"/>
    </location>
</feature>
<feature type="compositionally biased region" description="Acidic residues" evidence="1">
    <location>
        <begin position="1"/>
        <end position="10"/>
    </location>
</feature>
<dbReference type="AlphaFoldDB" id="A0A5M3N8H4"/>
<feature type="compositionally biased region" description="Low complexity" evidence="1">
    <location>
        <begin position="203"/>
        <end position="216"/>
    </location>
</feature>
<organism evidence="2 3">
    <name type="scientific">Coniophora puteana (strain RWD-64-598)</name>
    <name type="common">Brown rot fungus</name>
    <dbReference type="NCBI Taxonomy" id="741705"/>
    <lineage>
        <taxon>Eukaryota</taxon>
        <taxon>Fungi</taxon>
        <taxon>Dikarya</taxon>
        <taxon>Basidiomycota</taxon>
        <taxon>Agaricomycotina</taxon>
        <taxon>Agaricomycetes</taxon>
        <taxon>Agaricomycetidae</taxon>
        <taxon>Boletales</taxon>
        <taxon>Coniophorineae</taxon>
        <taxon>Coniophoraceae</taxon>
        <taxon>Coniophora</taxon>
    </lineage>
</organism>
<sequence length="404" mass="42676">MDPMDEDVDMDAPQISTLREENTPPPSRQSKFRVKLLVSEKGSGSGASASPSSTPRKLPTDIPPVPSETPEGDVGDDDEDEEDQLIDDDDDDVQAASASASVLGKRKGQAKKMKSRKSDKPRESLTEIARGEDWPTESASAVGSGETQSTKLSGKKNVASAPRKSIPTQRSKHKAPKQPKTQSLSVPVTADDAMSETAYTGTAPSSPLPFDALPLDLEPDDQDEPPPIEANYDNSPMPVYPLPSKPFPVQPPPKIGTSFAPVIPLDRSRNKVRHWRQANREIRGIAGGRWFTKTWVGDKDSELSVAALKLAPTEKSVSAGFPLSKGAIAALSASSGKGTGKGKGSRAQSGPSANTSRAGSHVPDTHATKTPTNLRNIVATEEGASGQESDAPAILEPVAQPTEG</sequence>
<accession>A0A5M3N8H4</accession>
<dbReference type="KEGG" id="cput:CONPUDRAFT_149182"/>
<feature type="region of interest" description="Disordered" evidence="1">
    <location>
        <begin position="333"/>
        <end position="404"/>
    </location>
</feature>
<feature type="compositionally biased region" description="Polar residues" evidence="1">
    <location>
        <begin position="346"/>
        <end position="358"/>
    </location>
</feature>
<dbReference type="OrthoDB" id="3229208at2759"/>
<evidence type="ECO:0000313" key="3">
    <source>
        <dbReference type="Proteomes" id="UP000053558"/>
    </source>
</evidence>
<feature type="compositionally biased region" description="Polar residues" evidence="1">
    <location>
        <begin position="137"/>
        <end position="152"/>
    </location>
</feature>
<evidence type="ECO:0000256" key="1">
    <source>
        <dbReference type="SAM" id="MobiDB-lite"/>
    </source>
</evidence>
<dbReference type="Proteomes" id="UP000053558">
    <property type="component" value="Unassembled WGS sequence"/>
</dbReference>
<reference evidence="3" key="1">
    <citation type="journal article" date="2012" name="Science">
        <title>The Paleozoic origin of enzymatic lignin decomposition reconstructed from 31 fungal genomes.</title>
        <authorList>
            <person name="Floudas D."/>
            <person name="Binder M."/>
            <person name="Riley R."/>
            <person name="Barry K."/>
            <person name="Blanchette R.A."/>
            <person name="Henrissat B."/>
            <person name="Martinez A.T."/>
            <person name="Otillar R."/>
            <person name="Spatafora J.W."/>
            <person name="Yadav J.S."/>
            <person name="Aerts A."/>
            <person name="Benoit I."/>
            <person name="Boyd A."/>
            <person name="Carlson A."/>
            <person name="Copeland A."/>
            <person name="Coutinho P.M."/>
            <person name="de Vries R.P."/>
            <person name="Ferreira P."/>
            <person name="Findley K."/>
            <person name="Foster B."/>
            <person name="Gaskell J."/>
            <person name="Glotzer D."/>
            <person name="Gorecki P."/>
            <person name="Heitman J."/>
            <person name="Hesse C."/>
            <person name="Hori C."/>
            <person name="Igarashi K."/>
            <person name="Jurgens J.A."/>
            <person name="Kallen N."/>
            <person name="Kersten P."/>
            <person name="Kohler A."/>
            <person name="Kuees U."/>
            <person name="Kumar T.K.A."/>
            <person name="Kuo A."/>
            <person name="LaButti K."/>
            <person name="Larrondo L.F."/>
            <person name="Lindquist E."/>
            <person name="Ling A."/>
            <person name="Lombard V."/>
            <person name="Lucas S."/>
            <person name="Lundell T."/>
            <person name="Martin R."/>
            <person name="McLaughlin D.J."/>
            <person name="Morgenstern I."/>
            <person name="Morin E."/>
            <person name="Murat C."/>
            <person name="Nagy L.G."/>
            <person name="Nolan M."/>
            <person name="Ohm R.A."/>
            <person name="Patyshakuliyeva A."/>
            <person name="Rokas A."/>
            <person name="Ruiz-Duenas F.J."/>
            <person name="Sabat G."/>
            <person name="Salamov A."/>
            <person name="Samejima M."/>
            <person name="Schmutz J."/>
            <person name="Slot J.C."/>
            <person name="St John F."/>
            <person name="Stenlid J."/>
            <person name="Sun H."/>
            <person name="Sun S."/>
            <person name="Syed K."/>
            <person name="Tsang A."/>
            <person name="Wiebenga A."/>
            <person name="Young D."/>
            <person name="Pisabarro A."/>
            <person name="Eastwood D.C."/>
            <person name="Martin F."/>
            <person name="Cullen D."/>
            <person name="Grigoriev I.V."/>
            <person name="Hibbett D.S."/>
        </authorList>
    </citation>
    <scope>NUCLEOTIDE SEQUENCE [LARGE SCALE GENOMIC DNA]</scope>
    <source>
        <strain evidence="3">RWD-64-598 SS2</strain>
    </source>
</reference>